<proteinExistence type="predicted"/>
<evidence type="ECO:0000313" key="2">
    <source>
        <dbReference type="EMBL" id="EMP28111.1"/>
    </source>
</evidence>
<reference evidence="3" key="1">
    <citation type="journal article" date="2013" name="Nat. Genet.">
        <title>The draft genomes of soft-shell turtle and green sea turtle yield insights into the development and evolution of the turtle-specific body plan.</title>
        <authorList>
            <person name="Wang Z."/>
            <person name="Pascual-Anaya J."/>
            <person name="Zadissa A."/>
            <person name="Li W."/>
            <person name="Niimura Y."/>
            <person name="Huang Z."/>
            <person name="Li C."/>
            <person name="White S."/>
            <person name="Xiong Z."/>
            <person name="Fang D."/>
            <person name="Wang B."/>
            <person name="Ming Y."/>
            <person name="Chen Y."/>
            <person name="Zheng Y."/>
            <person name="Kuraku S."/>
            <person name="Pignatelli M."/>
            <person name="Herrero J."/>
            <person name="Beal K."/>
            <person name="Nozawa M."/>
            <person name="Li Q."/>
            <person name="Wang J."/>
            <person name="Zhang H."/>
            <person name="Yu L."/>
            <person name="Shigenobu S."/>
            <person name="Wang J."/>
            <person name="Liu J."/>
            <person name="Flicek P."/>
            <person name="Searle S."/>
            <person name="Wang J."/>
            <person name="Kuratani S."/>
            <person name="Yin Y."/>
            <person name="Aken B."/>
            <person name="Zhang G."/>
            <person name="Irie N."/>
        </authorList>
    </citation>
    <scope>NUCLEOTIDE SEQUENCE [LARGE SCALE GENOMIC DNA]</scope>
</reference>
<dbReference type="EMBL" id="KB565340">
    <property type="protein sequence ID" value="EMP28111.1"/>
    <property type="molecule type" value="Genomic_DNA"/>
</dbReference>
<evidence type="ECO:0000313" key="3">
    <source>
        <dbReference type="Proteomes" id="UP000031443"/>
    </source>
</evidence>
<feature type="compositionally biased region" description="Low complexity" evidence="1">
    <location>
        <begin position="18"/>
        <end position="27"/>
    </location>
</feature>
<organism evidence="2 3">
    <name type="scientific">Chelonia mydas</name>
    <name type="common">Green sea-turtle</name>
    <name type="synonym">Chelonia agassizi</name>
    <dbReference type="NCBI Taxonomy" id="8469"/>
    <lineage>
        <taxon>Eukaryota</taxon>
        <taxon>Metazoa</taxon>
        <taxon>Chordata</taxon>
        <taxon>Craniata</taxon>
        <taxon>Vertebrata</taxon>
        <taxon>Euteleostomi</taxon>
        <taxon>Archelosauria</taxon>
        <taxon>Testudinata</taxon>
        <taxon>Testudines</taxon>
        <taxon>Cryptodira</taxon>
        <taxon>Durocryptodira</taxon>
        <taxon>Americhelydia</taxon>
        <taxon>Chelonioidea</taxon>
        <taxon>Cheloniidae</taxon>
        <taxon>Chelonia</taxon>
    </lineage>
</organism>
<gene>
    <name evidence="2" type="ORF">UY3_14761</name>
</gene>
<sequence>MGAAGSRGQHIPRPTLLPAAPIGPAAANRGQLEPRLAKPADAAGRNQAASDPGFPLTTKGCGLKVQIIQLYENPNCSLLAQCPDTLTAGSSPELAAKAELTMW</sequence>
<feature type="region of interest" description="Disordered" evidence="1">
    <location>
        <begin position="1"/>
        <end position="31"/>
    </location>
</feature>
<accession>M7ARZ0</accession>
<keyword evidence="3" id="KW-1185">Reference proteome</keyword>
<dbReference type="Proteomes" id="UP000031443">
    <property type="component" value="Unassembled WGS sequence"/>
</dbReference>
<dbReference type="AlphaFoldDB" id="M7ARZ0"/>
<name>M7ARZ0_CHEMY</name>
<protein>
    <submittedName>
        <fullName evidence="2">Uncharacterized protein</fullName>
    </submittedName>
</protein>
<evidence type="ECO:0000256" key="1">
    <source>
        <dbReference type="SAM" id="MobiDB-lite"/>
    </source>
</evidence>